<dbReference type="RefSeq" id="WP_157893925.1">
    <property type="nucleotide sequence ID" value="NZ_LT222319.1"/>
</dbReference>
<keyword evidence="1" id="KW-1133">Transmembrane helix</keyword>
<keyword evidence="1" id="KW-0812">Transmembrane</keyword>
<protein>
    <submittedName>
        <fullName evidence="2">Uncharacterized protein</fullName>
    </submittedName>
</protein>
<keyword evidence="3" id="KW-1185">Reference proteome</keyword>
<organism evidence="2 3">
    <name type="scientific">Pseudomonas cerasi</name>
    <dbReference type="NCBI Taxonomy" id="1583341"/>
    <lineage>
        <taxon>Bacteria</taxon>
        <taxon>Pseudomonadati</taxon>
        <taxon>Pseudomonadota</taxon>
        <taxon>Gammaproteobacteria</taxon>
        <taxon>Pseudomonadales</taxon>
        <taxon>Pseudomonadaceae</taxon>
        <taxon>Pseudomonas</taxon>
    </lineage>
</organism>
<dbReference type="AlphaFoldDB" id="A0A193STR6"/>
<keyword evidence="1" id="KW-0472">Membrane</keyword>
<reference evidence="3" key="1">
    <citation type="submission" date="2017-11" db="EMBL/GenBank/DDBJ databases">
        <authorList>
            <person name="Blom J."/>
        </authorList>
    </citation>
    <scope>NUCLEOTIDE SEQUENCE [LARGE SCALE GENOMIC DNA]</scope>
</reference>
<accession>A0A193STR6</accession>
<proteinExistence type="predicted"/>
<evidence type="ECO:0000313" key="3">
    <source>
        <dbReference type="Proteomes" id="UP000239025"/>
    </source>
</evidence>
<name>A0A193STR6_9PSED</name>
<feature type="transmembrane region" description="Helical" evidence="1">
    <location>
        <begin position="118"/>
        <end position="137"/>
    </location>
</feature>
<dbReference type="EMBL" id="LT963395">
    <property type="protein sequence ID" value="SOS22185.1"/>
    <property type="molecule type" value="Genomic_DNA"/>
</dbReference>
<evidence type="ECO:0000313" key="2">
    <source>
        <dbReference type="EMBL" id="SOS22185.1"/>
    </source>
</evidence>
<dbReference type="Proteomes" id="UP000239025">
    <property type="component" value="Chromosome 1"/>
</dbReference>
<evidence type="ECO:0000256" key="1">
    <source>
        <dbReference type="SAM" id="Phobius"/>
    </source>
</evidence>
<feature type="transmembrane region" description="Helical" evidence="1">
    <location>
        <begin position="47"/>
        <end position="65"/>
    </location>
</feature>
<gene>
    <name evidence="2" type="ORF">PL963_04059</name>
</gene>
<sequence>MWVLGDGRKHFLEFLRNTSIQFFLMILVAVSGGKFNALILKHDYKNAFPMGFITTVILLLLWLAAHANIKNFFVEFKRGTTPGLKPYLDSLPVQNLKTKNRLTIIYLARHGKFALAEAGLLIIGFYFSIMFGAFYSFESAQKFLSEEKDRSCFSVVQTTSLSSSSGLAGSSNNSAE</sequence>
<feature type="transmembrane region" description="Helical" evidence="1">
    <location>
        <begin position="20"/>
        <end position="40"/>
    </location>
</feature>